<gene>
    <name evidence="2" type="ORF">V1264_012638</name>
</gene>
<proteinExistence type="predicted"/>
<protein>
    <submittedName>
        <fullName evidence="2">Uncharacterized protein</fullName>
    </submittedName>
</protein>
<feature type="compositionally biased region" description="Polar residues" evidence="1">
    <location>
        <begin position="151"/>
        <end position="164"/>
    </location>
</feature>
<feature type="compositionally biased region" description="Polar residues" evidence="1">
    <location>
        <begin position="346"/>
        <end position="362"/>
    </location>
</feature>
<keyword evidence="3" id="KW-1185">Reference proteome</keyword>
<evidence type="ECO:0000313" key="3">
    <source>
        <dbReference type="Proteomes" id="UP001374579"/>
    </source>
</evidence>
<feature type="region of interest" description="Disordered" evidence="1">
    <location>
        <begin position="38"/>
        <end position="67"/>
    </location>
</feature>
<name>A0AAN9C2R9_9CAEN</name>
<evidence type="ECO:0000256" key="1">
    <source>
        <dbReference type="SAM" id="MobiDB-lite"/>
    </source>
</evidence>
<evidence type="ECO:0000313" key="2">
    <source>
        <dbReference type="EMBL" id="KAK7113335.1"/>
    </source>
</evidence>
<comment type="caution">
    <text evidence="2">The sequence shown here is derived from an EMBL/GenBank/DDBJ whole genome shotgun (WGS) entry which is preliminary data.</text>
</comment>
<feature type="compositionally biased region" description="Low complexity" evidence="1">
    <location>
        <begin position="50"/>
        <end position="62"/>
    </location>
</feature>
<feature type="region of interest" description="Disordered" evidence="1">
    <location>
        <begin position="301"/>
        <end position="362"/>
    </location>
</feature>
<feature type="region of interest" description="Disordered" evidence="1">
    <location>
        <begin position="151"/>
        <end position="273"/>
    </location>
</feature>
<organism evidence="2 3">
    <name type="scientific">Littorina saxatilis</name>
    <dbReference type="NCBI Taxonomy" id="31220"/>
    <lineage>
        <taxon>Eukaryota</taxon>
        <taxon>Metazoa</taxon>
        <taxon>Spiralia</taxon>
        <taxon>Lophotrochozoa</taxon>
        <taxon>Mollusca</taxon>
        <taxon>Gastropoda</taxon>
        <taxon>Caenogastropoda</taxon>
        <taxon>Littorinimorpha</taxon>
        <taxon>Littorinoidea</taxon>
        <taxon>Littorinidae</taxon>
        <taxon>Littorina</taxon>
    </lineage>
</organism>
<dbReference type="EMBL" id="JBAMIC010000002">
    <property type="protein sequence ID" value="KAK7113335.1"/>
    <property type="molecule type" value="Genomic_DNA"/>
</dbReference>
<feature type="compositionally biased region" description="Polar residues" evidence="1">
    <location>
        <begin position="192"/>
        <end position="227"/>
    </location>
</feature>
<dbReference type="Pfam" id="PF15764">
    <property type="entry name" value="DUF4693"/>
    <property type="match status" value="1"/>
</dbReference>
<feature type="compositionally biased region" description="Basic residues" evidence="1">
    <location>
        <begin position="263"/>
        <end position="273"/>
    </location>
</feature>
<accession>A0AAN9C2R9</accession>
<reference evidence="2 3" key="1">
    <citation type="submission" date="2024-02" db="EMBL/GenBank/DDBJ databases">
        <title>Chromosome-scale genome assembly of the rough periwinkle Littorina saxatilis.</title>
        <authorList>
            <person name="De Jode A."/>
            <person name="Faria R."/>
            <person name="Formenti G."/>
            <person name="Sims Y."/>
            <person name="Smith T.P."/>
            <person name="Tracey A."/>
            <person name="Wood J.M.D."/>
            <person name="Zagrodzka Z.B."/>
            <person name="Johannesson K."/>
            <person name="Butlin R.K."/>
            <person name="Leder E.H."/>
        </authorList>
    </citation>
    <scope>NUCLEOTIDE SEQUENCE [LARGE SCALE GENOMIC DNA]</scope>
    <source>
        <strain evidence="2">Snail1</strain>
        <tissue evidence="2">Muscle</tissue>
    </source>
</reference>
<dbReference type="InterPro" id="IPR031518">
    <property type="entry name" value="DUF4693"/>
</dbReference>
<dbReference type="Proteomes" id="UP001374579">
    <property type="component" value="Unassembled WGS sequence"/>
</dbReference>
<feature type="compositionally biased region" description="Polar residues" evidence="1">
    <location>
        <begin position="321"/>
        <end position="338"/>
    </location>
</feature>
<dbReference type="AlphaFoldDB" id="A0AAN9C2R9"/>
<sequence>MAFERWQQQLCDLLKAVQTKRNQYDQASRACQILLQPWPKQSEHRGAGGKNAENKNGNAQENPADPHEDAELKFVNDVLSKAQKTRVKLSSKIPKDDLGITDVELATGKGKKQLWEICKPEDTQKPEKKPDAELKDNLKAVPVIQAAEPLQQNSWTACSRNSSHTQHKKPHGRPGPSKETVRPGSAKGSGTGNKVHSTLSSATKPTLVTDSNSIESARSVQSQTRPKSGQGKVKPAHMTAPFQTNPNLHAPRRQGRGTVPAAKQRHPTKNHIHSAVGRHKNSVQGGNARGQMKVLPPIFPEMSQSVSSSPDVHLQDFCDTPVSTTNEHAETTPSNNEHYGNKDDSSSFQPSSREPPSTEMSKLNLLSNSVNGEIGKESGDTRSTHLQDLHKTTDKQDAQRFSLLSQGASLTIPAKVRRAFAKNQQLKNKMLQNGEQKKTKSKGHNMGQEFADKLQQLFDTEEEVVYRQQTLECLYMHQRLADVLKQLDLDGVTELSSPYDVLRAKALTEFVLSSFSMYAEDANMLSKVQFSATPPVAEPTNSLARHGRHLLRQYGENHCPTESTMPYTTVKELHKYRESTLQLQILQCQEHLLQVLATDVLPWLQKSDPQHEDFCAVYRGIFSLLVADGNYLPVLIQDSQ</sequence>